<comment type="caution">
    <text evidence="2">The sequence shown here is derived from an EMBL/GenBank/DDBJ whole genome shotgun (WGS) entry which is preliminary data.</text>
</comment>
<dbReference type="Proteomes" id="UP000034182">
    <property type="component" value="Unassembled WGS sequence"/>
</dbReference>
<protein>
    <recommendedName>
        <fullName evidence="1">DUF7730 domain-containing protein</fullName>
    </recommendedName>
</protein>
<dbReference type="InterPro" id="IPR056632">
    <property type="entry name" value="DUF7730"/>
</dbReference>
<feature type="domain" description="DUF7730" evidence="1">
    <location>
        <begin position="18"/>
        <end position="205"/>
    </location>
</feature>
<evidence type="ECO:0000259" key="1">
    <source>
        <dbReference type="Pfam" id="PF24864"/>
    </source>
</evidence>
<name>A0A0G2DQ30_9PEZI</name>
<gene>
    <name evidence="2" type="ORF">UCDDS831_g09272</name>
</gene>
<organism evidence="2 3">
    <name type="scientific">Diplodia seriata</name>
    <dbReference type="NCBI Taxonomy" id="420778"/>
    <lineage>
        <taxon>Eukaryota</taxon>
        <taxon>Fungi</taxon>
        <taxon>Dikarya</taxon>
        <taxon>Ascomycota</taxon>
        <taxon>Pezizomycotina</taxon>
        <taxon>Dothideomycetes</taxon>
        <taxon>Dothideomycetes incertae sedis</taxon>
        <taxon>Botryosphaeriales</taxon>
        <taxon>Botryosphaeriaceae</taxon>
        <taxon>Diplodia</taxon>
    </lineage>
</organism>
<evidence type="ECO:0000313" key="3">
    <source>
        <dbReference type="Proteomes" id="UP000034182"/>
    </source>
</evidence>
<sequence length="344" mass="37604">MASFPPSPPPVDKGPFRFMDLPKNVRLQIYDLVLGSREVIIDTNYRSTVTDCILADATPKDPHWLLTQSNINPGVIIGLFLGQAQTALTLFSQCWLCAAFLSHCLSCSRRLQPQTLLVSRAVHAEAADVLYRSTTFLFHRHEVFAAFLARTAPPDLARVRHITLLAWRKGFAPPDLADGNWTAGAIDLAALRPLAGLQHLRVVMLGRRVLPDGFALPARPGAFEVVDDGSGDDSDAVSMIVNVGDEGEDGDMGPPKMLVRSVARKRLAPQEAAVVLGGLEEEVLLLVRRLTDLALERPDTRFGLEVASKAATREPFGLFDLEWPVDLGVENADAIQAALRMFRG</sequence>
<dbReference type="AlphaFoldDB" id="A0A0G2DQ30"/>
<dbReference type="PANTHER" id="PTHR38790:SF4">
    <property type="entry name" value="2EXR DOMAIN-CONTAINING PROTEIN"/>
    <property type="match status" value="1"/>
</dbReference>
<dbReference type="Pfam" id="PF24864">
    <property type="entry name" value="DUF7730"/>
    <property type="match status" value="1"/>
</dbReference>
<dbReference type="EMBL" id="LAQI01000401">
    <property type="protein sequence ID" value="KKY13152.1"/>
    <property type="molecule type" value="Genomic_DNA"/>
</dbReference>
<accession>A0A0G2DQ30</accession>
<reference evidence="2 3" key="2">
    <citation type="submission" date="2015-05" db="EMBL/GenBank/DDBJ databases">
        <title>Distinctive expansion of gene families associated with plant cell wall degradation and secondary metabolism in the genomes of grapevine trunk pathogens.</title>
        <authorList>
            <person name="Lawrence D.P."/>
            <person name="Travadon R."/>
            <person name="Rolshausen P.E."/>
            <person name="Baumgartner K."/>
        </authorList>
    </citation>
    <scope>NUCLEOTIDE SEQUENCE [LARGE SCALE GENOMIC DNA]</scope>
    <source>
        <strain evidence="2">DS831</strain>
    </source>
</reference>
<proteinExistence type="predicted"/>
<reference evidence="2 3" key="1">
    <citation type="submission" date="2015-03" db="EMBL/GenBank/DDBJ databases">
        <authorList>
            <person name="Morales-Cruz A."/>
            <person name="Amrine K.C."/>
            <person name="Cantu D."/>
        </authorList>
    </citation>
    <scope>NUCLEOTIDE SEQUENCE [LARGE SCALE GENOMIC DNA]</scope>
    <source>
        <strain evidence="2">DS831</strain>
    </source>
</reference>
<evidence type="ECO:0000313" key="2">
    <source>
        <dbReference type="EMBL" id="KKY13152.1"/>
    </source>
</evidence>
<dbReference type="PANTHER" id="PTHR38790">
    <property type="entry name" value="2EXR DOMAIN-CONTAINING PROTEIN-RELATED"/>
    <property type="match status" value="1"/>
</dbReference>